<comment type="caution">
    <text evidence="1">The sequence shown here is derived from an EMBL/GenBank/DDBJ whole genome shotgun (WGS) entry which is preliminary data.</text>
</comment>
<dbReference type="EMBL" id="SSWL01000008">
    <property type="protein sequence ID" value="THJ29429.1"/>
    <property type="molecule type" value="Genomic_DNA"/>
</dbReference>
<dbReference type="RefSeq" id="WP_136500574.1">
    <property type="nucleotide sequence ID" value="NZ_SSWL01000008.1"/>
</dbReference>
<proteinExistence type="predicted"/>
<reference evidence="1 2" key="1">
    <citation type="submission" date="2019-04" db="EMBL/GenBank/DDBJ databases">
        <title>Genome Announcement To Ensure Probiotic Safety of Bifidobacterium longum subsp infantis UBBI-01.</title>
        <authorList>
            <person name="Sulthana A."/>
            <person name="Lakshmi S.G."/>
            <person name="Madempudi R.S."/>
        </authorList>
    </citation>
    <scope>NUCLEOTIDE SEQUENCE [LARGE SCALE GENOMIC DNA]</scope>
    <source>
        <strain evidence="1 2">UBBI-01</strain>
    </source>
</reference>
<name>A0A4S5BBX8_BIFLI</name>
<gene>
    <name evidence="1" type="ORF">E6L38_06255</name>
</gene>
<dbReference type="AlphaFoldDB" id="A0A4S5BBX8"/>
<dbReference type="Proteomes" id="UP000306697">
    <property type="component" value="Unassembled WGS sequence"/>
</dbReference>
<evidence type="ECO:0000313" key="1">
    <source>
        <dbReference type="EMBL" id="THJ29429.1"/>
    </source>
</evidence>
<organism evidence="1 2">
    <name type="scientific">Bifidobacterium longum subsp. infantis</name>
    <dbReference type="NCBI Taxonomy" id="1682"/>
    <lineage>
        <taxon>Bacteria</taxon>
        <taxon>Bacillati</taxon>
        <taxon>Actinomycetota</taxon>
        <taxon>Actinomycetes</taxon>
        <taxon>Bifidobacteriales</taxon>
        <taxon>Bifidobacteriaceae</taxon>
        <taxon>Bifidobacterium</taxon>
    </lineage>
</organism>
<accession>A0A4S5BBX8</accession>
<sequence>MSPQLSAVLRNLRRASIIPSEIELLLPPDKTRIIVSLSDTSERTFGEFDQYLDLEEFQWFIRSSRFSGEECIVFYDYAWSYLTASEQKQILQIVSPETIVVTGPDIEQRLQCHLLNLQPINLLLCISVRKYLDELEISYTGFRPPNYTEDFSYQQNCTLLDIRGMSIRRYGAYQLDTAVLTTNTDNINCFIYSRG</sequence>
<evidence type="ECO:0000313" key="2">
    <source>
        <dbReference type="Proteomes" id="UP000306697"/>
    </source>
</evidence>
<protein>
    <submittedName>
        <fullName evidence="1">Uncharacterized protein</fullName>
    </submittedName>
</protein>